<dbReference type="InterPro" id="IPR051395">
    <property type="entry name" value="Cytochrome_c_Peroxidase/MauG"/>
</dbReference>
<dbReference type="Pfam" id="PF03150">
    <property type="entry name" value="CCP_MauG"/>
    <property type="match status" value="1"/>
</dbReference>
<evidence type="ECO:0000256" key="6">
    <source>
        <dbReference type="ARBA" id="ARBA00023004"/>
    </source>
</evidence>
<dbReference type="PANTHER" id="PTHR30600:SF7">
    <property type="entry name" value="CYTOCHROME C PEROXIDASE-RELATED"/>
    <property type="match status" value="1"/>
</dbReference>
<keyword evidence="6 7" id="KW-0408">Iron</keyword>
<dbReference type="RefSeq" id="WP_216129480.1">
    <property type="nucleotide sequence ID" value="NZ_CP064782.1"/>
</dbReference>
<protein>
    <submittedName>
        <fullName evidence="9">Cytochrome-c peroxidase</fullName>
    </submittedName>
</protein>
<keyword evidence="7" id="KW-0349">Heme</keyword>
<feature type="domain" description="Cytochrome c" evidence="8">
    <location>
        <begin position="70"/>
        <end position="201"/>
    </location>
</feature>
<evidence type="ECO:0000313" key="9">
    <source>
        <dbReference type="EMBL" id="QWT48201.1"/>
    </source>
</evidence>
<dbReference type="PIRSF" id="PIRSF000294">
    <property type="entry name" value="Cytochrome-c_peroxidase"/>
    <property type="match status" value="1"/>
</dbReference>
<feature type="domain" description="Cytochrome c" evidence="8">
    <location>
        <begin position="220"/>
        <end position="339"/>
    </location>
</feature>
<dbReference type="GO" id="GO:0009055">
    <property type="term" value="F:electron transfer activity"/>
    <property type="evidence" value="ECO:0007669"/>
    <property type="project" value="InterPro"/>
</dbReference>
<dbReference type="InterPro" id="IPR009056">
    <property type="entry name" value="Cyt_c-like_dom"/>
</dbReference>
<dbReference type="GO" id="GO:0046872">
    <property type="term" value="F:metal ion binding"/>
    <property type="evidence" value="ECO:0007669"/>
    <property type="project" value="UniProtKB-KW"/>
</dbReference>
<dbReference type="EMBL" id="CP064782">
    <property type="protein sequence ID" value="QWT48201.1"/>
    <property type="molecule type" value="Genomic_DNA"/>
</dbReference>
<evidence type="ECO:0000256" key="4">
    <source>
        <dbReference type="ARBA" id="ARBA00022764"/>
    </source>
</evidence>
<evidence type="ECO:0000256" key="7">
    <source>
        <dbReference type="PROSITE-ProRule" id="PRU00433"/>
    </source>
</evidence>
<keyword evidence="2 7" id="KW-0479">Metal-binding</keyword>
<evidence type="ECO:0000259" key="8">
    <source>
        <dbReference type="PROSITE" id="PS51007"/>
    </source>
</evidence>
<evidence type="ECO:0000313" key="10">
    <source>
        <dbReference type="Proteomes" id="UP000683428"/>
    </source>
</evidence>
<dbReference type="GO" id="GO:0004130">
    <property type="term" value="F:cytochrome-c peroxidase activity"/>
    <property type="evidence" value="ECO:0007669"/>
    <property type="project" value="TreeGrafter"/>
</dbReference>
<dbReference type="GO" id="GO:0030313">
    <property type="term" value="C:cell envelope"/>
    <property type="evidence" value="ECO:0007669"/>
    <property type="project" value="UniProtKB-SubCell"/>
</dbReference>
<dbReference type="InterPro" id="IPR026259">
    <property type="entry name" value="MauG/Cytc_peroxidase"/>
</dbReference>
<evidence type="ECO:0000256" key="1">
    <source>
        <dbReference type="ARBA" id="ARBA00004418"/>
    </source>
</evidence>
<reference evidence="9" key="1">
    <citation type="submission" date="2020-11" db="EMBL/GenBank/DDBJ databases">
        <title>Azospira inquinata sp. nov.</title>
        <authorList>
            <person name="Moe W.M."/>
            <person name="Mikes M.C."/>
        </authorList>
    </citation>
    <scope>NUCLEOTIDE SEQUENCE</scope>
    <source>
        <strain evidence="9">Azo-3</strain>
    </source>
</reference>
<evidence type="ECO:0000256" key="2">
    <source>
        <dbReference type="ARBA" id="ARBA00022723"/>
    </source>
</evidence>
<dbReference type="KEGG" id="aiq:Azoinq_10025"/>
<evidence type="ECO:0000256" key="3">
    <source>
        <dbReference type="ARBA" id="ARBA00022729"/>
    </source>
</evidence>
<dbReference type="AlphaFoldDB" id="A0A975SKU9"/>
<dbReference type="GO" id="GO:0020037">
    <property type="term" value="F:heme binding"/>
    <property type="evidence" value="ECO:0007669"/>
    <property type="project" value="InterPro"/>
</dbReference>
<keyword evidence="10" id="KW-1185">Reference proteome</keyword>
<keyword evidence="4" id="KW-0574">Periplasm</keyword>
<keyword evidence="3" id="KW-0732">Signal</keyword>
<dbReference type="InterPro" id="IPR004852">
    <property type="entry name" value="Di-haem_cyt_c_peroxidsae"/>
</dbReference>
<dbReference type="Proteomes" id="UP000683428">
    <property type="component" value="Chromosome"/>
</dbReference>
<keyword evidence="9" id="KW-0575">Peroxidase</keyword>
<keyword evidence="5" id="KW-0560">Oxidoreductase</keyword>
<proteinExistence type="predicted"/>
<comment type="subcellular location">
    <subcellularLocation>
        <location evidence="1">Periplasm</location>
    </subcellularLocation>
</comment>
<name>A0A975SKU9_9RHOO</name>
<organism evidence="9 10">
    <name type="scientific">Azospira inquinata</name>
    <dbReference type="NCBI Taxonomy" id="2785627"/>
    <lineage>
        <taxon>Bacteria</taxon>
        <taxon>Pseudomonadati</taxon>
        <taxon>Pseudomonadota</taxon>
        <taxon>Betaproteobacteria</taxon>
        <taxon>Rhodocyclales</taxon>
        <taxon>Rhodocyclaceae</taxon>
        <taxon>Azospira</taxon>
    </lineage>
</organism>
<sequence length="344" mass="37033">MAARLPNLRVFGVLCLLLLGVVGVIAYPRLFARGEGAEVAFASSPLAAVRRGGEPVQPLPTVESLHLDGAKVALGKRLFFDPRLSRDDTLSCASCHDLARGGVDQAPVSRGVGGALGSINAPTVLNAGFNFRQFWDGRAATLEEQAGGPVENPVEMGSSWAQVMGKLQADPELKGAFQQVFGGPPSPERVKQALAEYERSLVTPSRFDRWLGGDKGALSEDEAAGYRLFKHHGCIACHQGVNLGGGSYQRFGIMDDYFAHKKKLTKADYGRFNVTGKAEDRFVFKVPTLRNVALTPPYFHDASATTLEEAVAVMGRYQLGLDLPPHDVLLITAFLRSLSGEVPQ</sequence>
<dbReference type="PANTHER" id="PTHR30600">
    <property type="entry name" value="CYTOCHROME C PEROXIDASE-RELATED"/>
    <property type="match status" value="1"/>
</dbReference>
<evidence type="ECO:0000256" key="5">
    <source>
        <dbReference type="ARBA" id="ARBA00023002"/>
    </source>
</evidence>
<accession>A0A975SKU9</accession>
<gene>
    <name evidence="9" type="ORF">Azoinq_10025</name>
</gene>
<dbReference type="PROSITE" id="PS51007">
    <property type="entry name" value="CYTC"/>
    <property type="match status" value="2"/>
</dbReference>